<dbReference type="Proteomes" id="UP001320420">
    <property type="component" value="Unassembled WGS sequence"/>
</dbReference>
<keyword evidence="10" id="KW-1185">Reference proteome</keyword>
<evidence type="ECO:0000313" key="9">
    <source>
        <dbReference type="EMBL" id="KAK7748482.1"/>
    </source>
</evidence>
<dbReference type="GO" id="GO:0005743">
    <property type="term" value="C:mitochondrial inner membrane"/>
    <property type="evidence" value="ECO:0007669"/>
    <property type="project" value="UniProtKB-SubCell"/>
</dbReference>
<dbReference type="GO" id="GO:0022904">
    <property type="term" value="P:respiratory electron transport chain"/>
    <property type="evidence" value="ECO:0007669"/>
    <property type="project" value="InterPro"/>
</dbReference>
<keyword evidence="3" id="KW-0813">Transport</keyword>
<keyword evidence="6" id="KW-0249">Electron transport</keyword>
<dbReference type="AlphaFoldDB" id="A0AAN9UKB6"/>
<evidence type="ECO:0000256" key="3">
    <source>
        <dbReference type="ARBA" id="ARBA00022448"/>
    </source>
</evidence>
<evidence type="ECO:0000256" key="6">
    <source>
        <dbReference type="ARBA" id="ARBA00022982"/>
    </source>
</evidence>
<organism evidence="9 10">
    <name type="scientific">Diatrype stigma</name>
    <dbReference type="NCBI Taxonomy" id="117547"/>
    <lineage>
        <taxon>Eukaryota</taxon>
        <taxon>Fungi</taxon>
        <taxon>Dikarya</taxon>
        <taxon>Ascomycota</taxon>
        <taxon>Pezizomycotina</taxon>
        <taxon>Sordariomycetes</taxon>
        <taxon>Xylariomycetidae</taxon>
        <taxon>Xylariales</taxon>
        <taxon>Diatrypaceae</taxon>
        <taxon>Diatrype</taxon>
    </lineage>
</organism>
<dbReference type="PANTHER" id="PTHR12653:SF0">
    <property type="entry name" value="NADH DEHYDROGENASE [UBIQUINONE] 1 ALPHA SUBCOMPLEX SUBUNIT 5"/>
    <property type="match status" value="1"/>
</dbReference>
<protein>
    <submittedName>
        <fullName evidence="9">Uncharacterized protein</fullName>
    </submittedName>
</protein>
<evidence type="ECO:0000256" key="2">
    <source>
        <dbReference type="ARBA" id="ARBA00010261"/>
    </source>
</evidence>
<comment type="caution">
    <text evidence="9">The sequence shown here is derived from an EMBL/GenBank/DDBJ whole genome shotgun (WGS) entry which is preliminary data.</text>
</comment>
<evidence type="ECO:0000256" key="7">
    <source>
        <dbReference type="ARBA" id="ARBA00023128"/>
    </source>
</evidence>
<evidence type="ECO:0000256" key="4">
    <source>
        <dbReference type="ARBA" id="ARBA00022660"/>
    </source>
</evidence>
<reference evidence="9 10" key="1">
    <citation type="submission" date="2024-02" db="EMBL/GenBank/DDBJ databases">
        <title>De novo assembly and annotation of 12 fungi associated with fruit tree decline syndrome in Ontario, Canada.</title>
        <authorList>
            <person name="Sulman M."/>
            <person name="Ellouze W."/>
            <person name="Ilyukhin E."/>
        </authorList>
    </citation>
    <scope>NUCLEOTIDE SEQUENCE [LARGE SCALE GENOMIC DNA]</scope>
    <source>
        <strain evidence="9 10">M11/M66-122</strain>
    </source>
</reference>
<keyword evidence="7" id="KW-0496">Mitochondrion</keyword>
<name>A0AAN9UKB6_9PEZI</name>
<keyword evidence="5" id="KW-0999">Mitochondrion inner membrane</keyword>
<keyword evidence="8" id="KW-0472">Membrane</keyword>
<gene>
    <name evidence="9" type="ORF">SLS62_008522</name>
</gene>
<evidence type="ECO:0000256" key="8">
    <source>
        <dbReference type="ARBA" id="ARBA00023136"/>
    </source>
</evidence>
<sequence>MRRTLRLLANVKPTASAAARARYLEPGQPTGLTGIATHYSPRATLLLLYSRTLEQLRQQFPETSVYRQSVEALTKHRMAIVEAAEPPGLKEWQERASEILAQAAGRTSGPNADYFTEEASEARGRLGAGLDAVRLEAVGDGGQVFIRHDVPKPVDVRLQEWDGEKNEGPNMEGLRGEDERSEGYAAAFDRLPREASGEIEFEPEPQLTADQIEEIENKIGAGLIEEVINMAESELKLIDILHRAKVWEPLEEKPVEGQWTYFERNST</sequence>
<evidence type="ECO:0000256" key="1">
    <source>
        <dbReference type="ARBA" id="ARBA00004443"/>
    </source>
</evidence>
<evidence type="ECO:0000313" key="10">
    <source>
        <dbReference type="Proteomes" id="UP001320420"/>
    </source>
</evidence>
<evidence type="ECO:0000256" key="5">
    <source>
        <dbReference type="ARBA" id="ARBA00022792"/>
    </source>
</evidence>
<proteinExistence type="inferred from homology"/>
<dbReference type="InterPro" id="IPR006806">
    <property type="entry name" value="NDUFA5"/>
</dbReference>
<keyword evidence="4" id="KW-0679">Respiratory chain</keyword>
<accession>A0AAN9UKB6</accession>
<dbReference type="EMBL" id="JAKJXP020000080">
    <property type="protein sequence ID" value="KAK7748482.1"/>
    <property type="molecule type" value="Genomic_DNA"/>
</dbReference>
<dbReference type="Pfam" id="PF04716">
    <property type="entry name" value="ETC_C1_NDUFA5"/>
    <property type="match status" value="1"/>
</dbReference>
<comment type="similarity">
    <text evidence="2">Belongs to the complex I NDUFA5 subunit family.</text>
</comment>
<dbReference type="PANTHER" id="PTHR12653">
    <property type="entry name" value="NADH-UBIQUINONE OXIDOREDUCTASE 13 KD-B SUBUNIT"/>
    <property type="match status" value="1"/>
</dbReference>
<comment type="subcellular location">
    <subcellularLocation>
        <location evidence="1">Mitochondrion inner membrane</location>
        <topology evidence="1">Peripheral membrane protein</topology>
        <orientation evidence="1">Matrix side</orientation>
    </subcellularLocation>
</comment>